<evidence type="ECO:0000313" key="2">
    <source>
        <dbReference type="EMBL" id="MFC6789137.1"/>
    </source>
</evidence>
<keyword evidence="3" id="KW-1185">Reference proteome</keyword>
<keyword evidence="1" id="KW-0812">Transmembrane</keyword>
<gene>
    <name evidence="2" type="ORF">ACFQE0_05530</name>
</gene>
<reference evidence="3" key="1">
    <citation type="journal article" date="2019" name="Int. J. Syst. Evol. Microbiol.">
        <title>The Global Catalogue of Microorganisms (GCM) 10K type strain sequencing project: providing services to taxonomists for standard genome sequencing and annotation.</title>
        <authorList>
            <consortium name="The Broad Institute Genomics Platform"/>
            <consortium name="The Broad Institute Genome Sequencing Center for Infectious Disease"/>
            <person name="Wu L."/>
            <person name="Ma J."/>
        </authorList>
    </citation>
    <scope>NUCLEOTIDE SEQUENCE [LARGE SCALE GENOMIC DNA]</scope>
    <source>
        <strain evidence="3">CCUG 48316</strain>
    </source>
</reference>
<evidence type="ECO:0000256" key="1">
    <source>
        <dbReference type="SAM" id="Phobius"/>
    </source>
</evidence>
<sequence>MISPPAPSARLLADPTASRPGMRLAAFAVGQGAIAFGLVALGFVALFVFALWPDSGEMRSPGAAFRPALTVVAPHTAPVEVPRLVRADWNGTAIAAADGEIAPDPALPMPSAQAVPVPGSVPASFREARLVPPASAPFASPLRPPRAA</sequence>
<dbReference type="EMBL" id="JBHSWN010000001">
    <property type="protein sequence ID" value="MFC6789137.1"/>
    <property type="molecule type" value="Genomic_DNA"/>
</dbReference>
<dbReference type="RefSeq" id="WP_378967855.1">
    <property type="nucleotide sequence ID" value="NZ_JBHSWN010000001.1"/>
</dbReference>
<proteinExistence type="predicted"/>
<evidence type="ECO:0000313" key="3">
    <source>
        <dbReference type="Proteomes" id="UP001596292"/>
    </source>
</evidence>
<keyword evidence="1" id="KW-1133">Transmembrane helix</keyword>
<feature type="transmembrane region" description="Helical" evidence="1">
    <location>
        <begin position="24"/>
        <end position="52"/>
    </location>
</feature>
<keyword evidence="1" id="KW-0472">Membrane</keyword>
<dbReference type="Proteomes" id="UP001596292">
    <property type="component" value="Unassembled WGS sequence"/>
</dbReference>
<name>A0ABW2BH61_9HYPH</name>
<organism evidence="2 3">
    <name type="scientific">Methylobacterium komagatae</name>
    <dbReference type="NCBI Taxonomy" id="374425"/>
    <lineage>
        <taxon>Bacteria</taxon>
        <taxon>Pseudomonadati</taxon>
        <taxon>Pseudomonadota</taxon>
        <taxon>Alphaproteobacteria</taxon>
        <taxon>Hyphomicrobiales</taxon>
        <taxon>Methylobacteriaceae</taxon>
        <taxon>Methylobacterium</taxon>
    </lineage>
</organism>
<evidence type="ECO:0008006" key="4">
    <source>
        <dbReference type="Google" id="ProtNLM"/>
    </source>
</evidence>
<accession>A0ABW2BH61</accession>
<protein>
    <recommendedName>
        <fullName evidence="4">Peptidoglycan-binding protein</fullName>
    </recommendedName>
</protein>
<comment type="caution">
    <text evidence="2">The sequence shown here is derived from an EMBL/GenBank/DDBJ whole genome shotgun (WGS) entry which is preliminary data.</text>
</comment>